<dbReference type="GO" id="GO:0005524">
    <property type="term" value="F:ATP binding"/>
    <property type="evidence" value="ECO:0007669"/>
    <property type="project" value="UniProtKB-UniRule"/>
</dbReference>
<evidence type="ECO:0000256" key="5">
    <source>
        <dbReference type="ARBA" id="ARBA00022777"/>
    </source>
</evidence>
<dbReference type="EMBL" id="KQ424803">
    <property type="protein sequence ID" value="KOF70453.1"/>
    <property type="molecule type" value="Genomic_DNA"/>
</dbReference>
<dbReference type="InterPro" id="IPR000719">
    <property type="entry name" value="Prot_kinase_dom"/>
</dbReference>
<dbReference type="GO" id="GO:0004674">
    <property type="term" value="F:protein serine/threonine kinase activity"/>
    <property type="evidence" value="ECO:0007669"/>
    <property type="project" value="UniProtKB-KW"/>
</dbReference>
<sequence length="482" mass="54787">MSTSTDNKDELPAEEMPEHIRTEIEKLYGFLPELKKYFQVIKKIGEGTFSSVFQAKLREYPKVSRLFALKHIIPTSHPMRIETELKCLQELGGKNNVMGVELCLRNKDHIVIGMPYFYHDKLQDCLTSLTPKEIQCYMKNLLIALSHVHEYDIIHRDVKPSNFLFNRKTQQFSLVDFGLAHKAPLPLKENKLKSDIPSHHYFPVRRNLKSTSKHGLKSIPTSDKCGQRTAKNSTVFSTQSPQQRLLIKQAAVKRLLIKQAAVKVNHNVASSNQHSGISAAHTCRCFGKPMICHICSERGNQIAPRAGTPGFRSPEVLMKYPFQTTSVDIWSAGVIFLSLLSGRYPFFKANDDLTALAQIITLMGSDAVKKTAKKIGKELLCLPYTPSINFKDLCTKLRSSDLNDKNKNNNTNLRRDIPSENFIDLVGNNAFDLLSKMLDLNPETRIKAEDALKHPYFETHFKENNKAQKPIKNNINKHLFSK</sequence>
<dbReference type="Pfam" id="PF00069">
    <property type="entry name" value="Pkinase"/>
    <property type="match status" value="2"/>
</dbReference>
<dbReference type="PANTHER" id="PTHR44167:SF23">
    <property type="entry name" value="CDC7 KINASE, ISOFORM A-RELATED"/>
    <property type="match status" value="1"/>
</dbReference>
<dbReference type="InterPro" id="IPR017441">
    <property type="entry name" value="Protein_kinase_ATP_BS"/>
</dbReference>
<dbReference type="GO" id="GO:0044773">
    <property type="term" value="P:mitotic DNA damage checkpoint signaling"/>
    <property type="evidence" value="ECO:0007669"/>
    <property type="project" value="TreeGrafter"/>
</dbReference>
<dbReference type="SMART" id="SM00220">
    <property type="entry name" value="S_TKc"/>
    <property type="match status" value="1"/>
</dbReference>
<evidence type="ECO:0000313" key="10">
    <source>
        <dbReference type="EMBL" id="KOF70453.1"/>
    </source>
</evidence>
<dbReference type="CDD" id="cd14019">
    <property type="entry name" value="STKc_Cdc7"/>
    <property type="match status" value="1"/>
</dbReference>
<evidence type="ECO:0000256" key="3">
    <source>
        <dbReference type="ARBA" id="ARBA00022679"/>
    </source>
</evidence>
<dbReference type="Gene3D" id="3.30.200.20">
    <property type="entry name" value="Phosphorylase Kinase, domain 1"/>
    <property type="match status" value="1"/>
</dbReference>
<dbReference type="PANTHER" id="PTHR44167">
    <property type="entry name" value="OVARIAN-SPECIFIC SERINE/THREONINE-PROTEIN KINASE LOK-RELATED"/>
    <property type="match status" value="1"/>
</dbReference>
<evidence type="ECO:0000256" key="6">
    <source>
        <dbReference type="ARBA" id="ARBA00022840"/>
    </source>
</evidence>
<dbReference type="PROSITE" id="PS00108">
    <property type="entry name" value="PROTEIN_KINASE_ST"/>
    <property type="match status" value="1"/>
</dbReference>
<accession>A0A0L8G0L1</accession>
<gene>
    <name evidence="10" type="ORF">OCBIM_22002848mg</name>
</gene>
<dbReference type="GO" id="GO:0005634">
    <property type="term" value="C:nucleus"/>
    <property type="evidence" value="ECO:0007669"/>
    <property type="project" value="TreeGrafter"/>
</dbReference>
<protein>
    <recommendedName>
        <fullName evidence="1">non-specific serine/threonine protein kinase</fullName>
        <ecNumber evidence="1">2.7.11.1</ecNumber>
    </recommendedName>
</protein>
<evidence type="ECO:0000256" key="2">
    <source>
        <dbReference type="ARBA" id="ARBA00022527"/>
    </source>
</evidence>
<keyword evidence="4 7" id="KW-0547">Nucleotide-binding</keyword>
<evidence type="ECO:0000256" key="1">
    <source>
        <dbReference type="ARBA" id="ARBA00012513"/>
    </source>
</evidence>
<dbReference type="PROSITE" id="PS50011">
    <property type="entry name" value="PROTEIN_KINASE_DOM"/>
    <property type="match status" value="1"/>
</dbReference>
<keyword evidence="5" id="KW-0418">Kinase</keyword>
<dbReference type="OrthoDB" id="10020333at2759"/>
<name>A0A0L8G0L1_OCTBM</name>
<dbReference type="STRING" id="37653.A0A0L8G0L1"/>
<dbReference type="InterPro" id="IPR008271">
    <property type="entry name" value="Ser/Thr_kinase_AS"/>
</dbReference>
<dbReference type="EC" id="2.7.11.1" evidence="1"/>
<organism evidence="10">
    <name type="scientific">Octopus bimaculoides</name>
    <name type="common">California two-spotted octopus</name>
    <dbReference type="NCBI Taxonomy" id="37653"/>
    <lineage>
        <taxon>Eukaryota</taxon>
        <taxon>Metazoa</taxon>
        <taxon>Spiralia</taxon>
        <taxon>Lophotrochozoa</taxon>
        <taxon>Mollusca</taxon>
        <taxon>Cephalopoda</taxon>
        <taxon>Coleoidea</taxon>
        <taxon>Octopodiformes</taxon>
        <taxon>Octopoda</taxon>
        <taxon>Incirrata</taxon>
        <taxon>Octopodidae</taxon>
        <taxon>Octopus</taxon>
    </lineage>
</organism>
<keyword evidence="6 7" id="KW-0067">ATP-binding</keyword>
<dbReference type="AlphaFoldDB" id="A0A0L8G0L1"/>
<keyword evidence="3" id="KW-0808">Transferase</keyword>
<reference evidence="10" key="1">
    <citation type="submission" date="2015-07" db="EMBL/GenBank/DDBJ databases">
        <title>MeaNS - Measles Nucleotide Surveillance Program.</title>
        <authorList>
            <person name="Tran T."/>
            <person name="Druce J."/>
        </authorList>
    </citation>
    <scope>NUCLEOTIDE SEQUENCE</scope>
    <source>
        <strain evidence="10">UCB-OBI-ISO-001</strain>
        <tissue evidence="10">Gonad</tissue>
    </source>
</reference>
<dbReference type="SUPFAM" id="SSF56112">
    <property type="entry name" value="Protein kinase-like (PK-like)"/>
    <property type="match status" value="1"/>
</dbReference>
<dbReference type="InterPro" id="IPR011009">
    <property type="entry name" value="Kinase-like_dom_sf"/>
</dbReference>
<dbReference type="PROSITE" id="PS00107">
    <property type="entry name" value="PROTEIN_KINASE_ATP"/>
    <property type="match status" value="1"/>
</dbReference>
<evidence type="ECO:0000256" key="7">
    <source>
        <dbReference type="PROSITE-ProRule" id="PRU10141"/>
    </source>
</evidence>
<evidence type="ECO:0000256" key="8">
    <source>
        <dbReference type="RuleBase" id="RU000304"/>
    </source>
</evidence>
<evidence type="ECO:0000256" key="4">
    <source>
        <dbReference type="ARBA" id="ARBA00022741"/>
    </source>
</evidence>
<proteinExistence type="inferred from homology"/>
<dbReference type="Gene3D" id="1.10.510.10">
    <property type="entry name" value="Transferase(Phosphotransferase) domain 1"/>
    <property type="match status" value="2"/>
</dbReference>
<keyword evidence="2 8" id="KW-0723">Serine/threonine-protein kinase</keyword>
<comment type="similarity">
    <text evidence="8">Belongs to the protein kinase superfamily.</text>
</comment>
<feature type="binding site" evidence="7">
    <location>
        <position position="70"/>
    </location>
    <ligand>
        <name>ATP</name>
        <dbReference type="ChEBI" id="CHEBI:30616"/>
    </ligand>
</feature>
<feature type="domain" description="Protein kinase" evidence="9">
    <location>
        <begin position="38"/>
        <end position="457"/>
    </location>
</feature>
<evidence type="ECO:0000259" key="9">
    <source>
        <dbReference type="PROSITE" id="PS50011"/>
    </source>
</evidence>